<dbReference type="Pfam" id="PF19278">
    <property type="entry name" value="Hydant_A_C"/>
    <property type="match status" value="1"/>
</dbReference>
<evidence type="ECO:0000259" key="3">
    <source>
        <dbReference type="Pfam" id="PF19278"/>
    </source>
</evidence>
<evidence type="ECO:0000259" key="1">
    <source>
        <dbReference type="Pfam" id="PF01968"/>
    </source>
</evidence>
<evidence type="ECO:0000259" key="2">
    <source>
        <dbReference type="Pfam" id="PF05378"/>
    </source>
</evidence>
<evidence type="ECO:0000313" key="5">
    <source>
        <dbReference type="Proteomes" id="UP000520198"/>
    </source>
</evidence>
<dbReference type="GO" id="GO:0005829">
    <property type="term" value="C:cytosol"/>
    <property type="evidence" value="ECO:0007669"/>
    <property type="project" value="TreeGrafter"/>
</dbReference>
<evidence type="ECO:0000313" key="4">
    <source>
        <dbReference type="EMBL" id="NVD43375.1"/>
    </source>
</evidence>
<name>A0A7Y6QDF2_9HYPH</name>
<dbReference type="InterPro" id="IPR002821">
    <property type="entry name" value="Hydantoinase_A"/>
</dbReference>
<protein>
    <submittedName>
        <fullName evidence="4">Hydantoinase/oxoprolinase family protein</fullName>
    </submittedName>
</protein>
<comment type="caution">
    <text evidence="4">The sequence shown here is derived from an EMBL/GenBank/DDBJ whole genome shotgun (WGS) entry which is preliminary data.</text>
</comment>
<dbReference type="RefSeq" id="WP_176356688.1">
    <property type="nucleotide sequence ID" value="NZ_JABWDU010000020.1"/>
</dbReference>
<proteinExistence type="predicted"/>
<dbReference type="PANTHER" id="PTHR11365:SF23">
    <property type="entry name" value="HYPOTHETICAL 5-OXOPROLINASE (EUROFUNG)-RELATED"/>
    <property type="match status" value="1"/>
</dbReference>
<dbReference type="EMBL" id="JABWDU010000020">
    <property type="protein sequence ID" value="NVD43375.1"/>
    <property type="molecule type" value="Genomic_DNA"/>
</dbReference>
<dbReference type="Pfam" id="PF05378">
    <property type="entry name" value="Hydant_A_N"/>
    <property type="match status" value="1"/>
</dbReference>
<reference evidence="4 5" key="1">
    <citation type="submission" date="2020-06" db="EMBL/GenBank/DDBJ databases">
        <authorList>
            <person name="Grouzdev D.S."/>
        </authorList>
    </citation>
    <scope>NUCLEOTIDE SEQUENCE [LARGE SCALE GENOMIC DNA]</scope>
    <source>
        <strain evidence="4 5">HO-A22</strain>
    </source>
</reference>
<organism evidence="4 5">
    <name type="scientific">Ensifer oleiphilus</name>
    <dbReference type="NCBI Taxonomy" id="2742698"/>
    <lineage>
        <taxon>Bacteria</taxon>
        <taxon>Pseudomonadati</taxon>
        <taxon>Pseudomonadota</taxon>
        <taxon>Alphaproteobacteria</taxon>
        <taxon>Hyphomicrobiales</taxon>
        <taxon>Rhizobiaceae</taxon>
        <taxon>Sinorhizobium/Ensifer group</taxon>
        <taxon>Ensifer</taxon>
    </lineage>
</organism>
<dbReference type="AlphaFoldDB" id="A0A7Y6QDF2"/>
<accession>A0A7Y6QDF2</accession>
<dbReference type="PANTHER" id="PTHR11365">
    <property type="entry name" value="5-OXOPROLINASE RELATED"/>
    <property type="match status" value="1"/>
</dbReference>
<feature type="domain" description="Hydantoinase/oxoprolinase N-terminal" evidence="2">
    <location>
        <begin position="2"/>
        <end position="175"/>
    </location>
</feature>
<dbReference type="Pfam" id="PF01968">
    <property type="entry name" value="Hydantoinase_A"/>
    <property type="match status" value="1"/>
</dbReference>
<feature type="domain" description="Hydantoinase A/oxoprolinase" evidence="1">
    <location>
        <begin position="196"/>
        <end position="483"/>
    </location>
</feature>
<dbReference type="InterPro" id="IPR045079">
    <property type="entry name" value="Oxoprolinase-like"/>
</dbReference>
<keyword evidence="5" id="KW-1185">Reference proteome</keyword>
<dbReference type="GO" id="GO:0017168">
    <property type="term" value="F:5-oxoprolinase (ATP-hydrolyzing) activity"/>
    <property type="evidence" value="ECO:0007669"/>
    <property type="project" value="TreeGrafter"/>
</dbReference>
<dbReference type="InterPro" id="IPR049517">
    <property type="entry name" value="ACX-like_C"/>
</dbReference>
<sequence>MRLAVDVGGTFIDFVYHDETTGDVRTEKVRSAGTLSGRLIEGIRALGADAASLPTIVHGSTMVLNSIVQEKGARVGLVTTKGFRDVLELARGNRVEIYNLFYKQATPLVPRYLRMEVSERINFRGEIVEVLDERELKAAVEVLVGNGVDSIAVCFLNAYANPEHERAAARFVNEHYPDVFVSISSDIVRERREFERTSTTVLNAFTRPRFSGYLDQVGRRLEEEGFAGALTVMQSTGGITSTEIASRTPVRVVQSGPAGGVIGAMRLSQLIDEANIVVGDLGGTTFDVSLICGGQYSERSDVSINRRPIMQPSIDIVSIGAGGGSIVTVDEEGGLRVGPESAQAEPGPICYGFGGKQITLTDALVTLGYFDPAVYMGGRITLDTKSAEAAINAAIASPLNLSCEQAASGIVRIATTNMAYAIRQVTIERGFDPREFSMLCIGGGCGLFAGGLLDELDFKSVIVPNMPAVFSAWGLLNADYREDVSRTLLTPLDEAGPLLAHAFEEMEERARAALATTTAASIRIERFCEMRYAGQAHTIKVAVPTGDVASSLAGLAGLRARFEEAYARQYRHILAESPLEITAVRLAAIGETGKPQLSEVPARHAADEASLIGTRDIHLGREAERLRFELHDRSRLRCGDRIAGPAVIEEWNSTVIVNPAQQATVDRYGNLMLEKLK</sequence>
<dbReference type="GO" id="GO:0006749">
    <property type="term" value="P:glutathione metabolic process"/>
    <property type="evidence" value="ECO:0007669"/>
    <property type="project" value="TreeGrafter"/>
</dbReference>
<dbReference type="InterPro" id="IPR008040">
    <property type="entry name" value="Hydant_A_N"/>
</dbReference>
<feature type="domain" description="Acetophenone carboxylase-like C-terminal" evidence="3">
    <location>
        <begin position="495"/>
        <end position="671"/>
    </location>
</feature>
<dbReference type="Proteomes" id="UP000520198">
    <property type="component" value="Unassembled WGS sequence"/>
</dbReference>
<gene>
    <name evidence="4" type="ORF">HT585_31425</name>
</gene>